<dbReference type="Proteomes" id="UP000823749">
    <property type="component" value="Chromosome 6"/>
</dbReference>
<evidence type="ECO:0000256" key="1">
    <source>
        <dbReference type="SAM" id="MobiDB-lite"/>
    </source>
</evidence>
<keyword evidence="3" id="KW-1185">Reference proteome</keyword>
<dbReference type="EMBL" id="JACTNZ010000006">
    <property type="protein sequence ID" value="KAG5544695.1"/>
    <property type="molecule type" value="Genomic_DNA"/>
</dbReference>
<gene>
    <name evidence="2" type="ORF">RHGRI_017217</name>
</gene>
<proteinExistence type="predicted"/>
<sequence length="83" mass="9300">MSSPETGHRLSQWKTPRNPPLNSLPNFPTAARLTLLERNKVAGIALLLLDQPEPPFGRDVALAAVPLRSSKFKIPCRCWKKRV</sequence>
<comment type="caution">
    <text evidence="2">The sequence shown here is derived from an EMBL/GenBank/DDBJ whole genome shotgun (WGS) entry which is preliminary data.</text>
</comment>
<dbReference type="AlphaFoldDB" id="A0AAV6JX17"/>
<feature type="compositionally biased region" description="Polar residues" evidence="1">
    <location>
        <begin position="12"/>
        <end position="24"/>
    </location>
</feature>
<reference evidence="2 3" key="1">
    <citation type="submission" date="2020-08" db="EMBL/GenBank/DDBJ databases">
        <title>Plant Genome Project.</title>
        <authorList>
            <person name="Zhang R.-G."/>
        </authorList>
    </citation>
    <scope>NUCLEOTIDE SEQUENCE [LARGE SCALE GENOMIC DNA]</scope>
    <source>
        <strain evidence="2">WSP0</strain>
        <tissue evidence="2">Leaf</tissue>
    </source>
</reference>
<feature type="region of interest" description="Disordered" evidence="1">
    <location>
        <begin position="1"/>
        <end position="24"/>
    </location>
</feature>
<evidence type="ECO:0000313" key="3">
    <source>
        <dbReference type="Proteomes" id="UP000823749"/>
    </source>
</evidence>
<accession>A0AAV6JX17</accession>
<evidence type="ECO:0000313" key="2">
    <source>
        <dbReference type="EMBL" id="KAG5544695.1"/>
    </source>
</evidence>
<name>A0AAV6JX17_9ERIC</name>
<organism evidence="2 3">
    <name type="scientific">Rhododendron griersonianum</name>
    <dbReference type="NCBI Taxonomy" id="479676"/>
    <lineage>
        <taxon>Eukaryota</taxon>
        <taxon>Viridiplantae</taxon>
        <taxon>Streptophyta</taxon>
        <taxon>Embryophyta</taxon>
        <taxon>Tracheophyta</taxon>
        <taxon>Spermatophyta</taxon>
        <taxon>Magnoliopsida</taxon>
        <taxon>eudicotyledons</taxon>
        <taxon>Gunneridae</taxon>
        <taxon>Pentapetalae</taxon>
        <taxon>asterids</taxon>
        <taxon>Ericales</taxon>
        <taxon>Ericaceae</taxon>
        <taxon>Ericoideae</taxon>
        <taxon>Rhodoreae</taxon>
        <taxon>Rhododendron</taxon>
    </lineage>
</organism>
<protein>
    <submittedName>
        <fullName evidence="2">Uncharacterized protein</fullName>
    </submittedName>
</protein>